<proteinExistence type="predicted"/>
<organism evidence="1 2">
    <name type="scientific">Fusarium euwallaceae</name>
    <dbReference type="NCBI Taxonomy" id="1147111"/>
    <lineage>
        <taxon>Eukaryota</taxon>
        <taxon>Fungi</taxon>
        <taxon>Dikarya</taxon>
        <taxon>Ascomycota</taxon>
        <taxon>Pezizomycotina</taxon>
        <taxon>Sordariomycetes</taxon>
        <taxon>Hypocreomycetidae</taxon>
        <taxon>Hypocreales</taxon>
        <taxon>Nectriaceae</taxon>
        <taxon>Fusarium</taxon>
        <taxon>Fusarium solani species complex</taxon>
    </lineage>
</organism>
<protein>
    <submittedName>
        <fullName evidence="1">Uncharacterized protein</fullName>
    </submittedName>
</protein>
<evidence type="ECO:0000313" key="2">
    <source>
        <dbReference type="Proteomes" id="UP000287124"/>
    </source>
</evidence>
<evidence type="ECO:0000313" key="1">
    <source>
        <dbReference type="EMBL" id="RTE79732.1"/>
    </source>
</evidence>
<dbReference type="AlphaFoldDB" id="A0A430LVH8"/>
<name>A0A430LVH8_9HYPO</name>
<dbReference type="Proteomes" id="UP000287124">
    <property type="component" value="Unassembled WGS sequence"/>
</dbReference>
<keyword evidence="2" id="KW-1185">Reference proteome</keyword>
<accession>A0A430LVH8</accession>
<gene>
    <name evidence="1" type="ORF">BHE90_005754</name>
</gene>
<comment type="caution">
    <text evidence="1">The sequence shown here is derived from an EMBL/GenBank/DDBJ whole genome shotgun (WGS) entry which is preliminary data.</text>
</comment>
<sequence>MASNEAPKKSGNFVLTTEALIEALPKFHLSTQAVHADDFSLRDRSQDIEDMKADFTQAFEAVLAEDS</sequence>
<dbReference type="EMBL" id="MIKF01000069">
    <property type="protein sequence ID" value="RTE79732.1"/>
    <property type="molecule type" value="Genomic_DNA"/>
</dbReference>
<reference evidence="1 2" key="1">
    <citation type="submission" date="2017-06" db="EMBL/GenBank/DDBJ databases">
        <title>Comparative genomic analysis of Ambrosia Fusariam Clade fungi.</title>
        <authorList>
            <person name="Stajich J.E."/>
            <person name="Carrillo J."/>
            <person name="Kijimoto T."/>
            <person name="Eskalen A."/>
            <person name="O'Donnell K."/>
            <person name="Kasson M."/>
        </authorList>
    </citation>
    <scope>NUCLEOTIDE SEQUENCE [LARGE SCALE GENOMIC DNA]</scope>
    <source>
        <strain evidence="1 2">UCR1854</strain>
    </source>
</reference>